<dbReference type="InterPro" id="IPR054267">
    <property type="entry name" value="DUF6998"/>
</dbReference>
<feature type="domain" description="DUF6998" evidence="3">
    <location>
        <begin position="32"/>
        <end position="142"/>
    </location>
</feature>
<keyword evidence="5" id="KW-1185">Reference proteome</keyword>
<organism evidence="4 5">
    <name type="scientific">Sphingobacterium cellulitidis</name>
    <dbReference type="NCBI Taxonomy" id="1768011"/>
    <lineage>
        <taxon>Bacteria</taxon>
        <taxon>Pseudomonadati</taxon>
        <taxon>Bacteroidota</taxon>
        <taxon>Sphingobacteriia</taxon>
        <taxon>Sphingobacteriales</taxon>
        <taxon>Sphingobacteriaceae</taxon>
        <taxon>Sphingobacterium</taxon>
    </lineage>
</organism>
<evidence type="ECO:0000313" key="4">
    <source>
        <dbReference type="EMBL" id="GGE17736.1"/>
    </source>
</evidence>
<protein>
    <recommendedName>
        <fullName evidence="3">DUF6998 domain-containing protein</fullName>
    </recommendedName>
</protein>
<proteinExistence type="predicted"/>
<evidence type="ECO:0000256" key="2">
    <source>
        <dbReference type="SAM" id="Phobius"/>
    </source>
</evidence>
<feature type="region of interest" description="Disordered" evidence="1">
    <location>
        <begin position="296"/>
        <end position="320"/>
    </location>
</feature>
<dbReference type="Pfam" id="PF22522">
    <property type="entry name" value="DUF6998"/>
    <property type="match status" value="2"/>
</dbReference>
<keyword evidence="2" id="KW-0472">Membrane</keyword>
<comment type="caution">
    <text evidence="4">The sequence shown here is derived from an EMBL/GenBank/DDBJ whole genome shotgun (WGS) entry which is preliminary data.</text>
</comment>
<sequence length="454" mass="52374">MLNQTQSKLLKDLAIAHDRLVDLNIAYTDNYTGELGEYYATKVLNLTRYSRSTKGADAYDANNRRYQIKAKVVKSNYSAHTIKSLNPQLFDFLTIVHLNENFELIAIYQFESHPELTTIRLSRSGDYSKQKIDISKFKLLKEDSIAIQTFNKVYQKVISLGFLDSSNVVGKVGELMAAKKLNLQLASSRTQKGYDAIDSYGKKYEIKTRRVYDSIRRIAENRRINNLVGKESDYLIIVVLDYEFQCAGMWLLEPKNIINPKSANLKIVNTTIGVKSIVPSKVSYLKDREPFEIPVKSRGRAKNTAPKTEKNARPKTVKKEAKPSKKYPAYLFVLPTMFIFYFFIKPNYPREEAIYYYIGIGLIAFYFYRKANAKPRDIEDLKTLLRVKTATDKKKEQAAPIPTETVYKNYYIKNNVRINKVEKPAPKINSRRDDIPWECDCDPLNGCDCDHRDC</sequence>
<keyword evidence="2" id="KW-0812">Transmembrane</keyword>
<feature type="domain" description="DUF6998" evidence="3">
    <location>
        <begin position="156"/>
        <end position="239"/>
    </location>
</feature>
<dbReference type="RefSeq" id="WP_094256764.1">
    <property type="nucleotide sequence ID" value="NZ_BMKM01000003.1"/>
</dbReference>
<reference evidence="4" key="1">
    <citation type="journal article" date="2014" name="Int. J. Syst. Evol. Microbiol.">
        <title>Complete genome sequence of Corynebacterium casei LMG S-19264T (=DSM 44701T), isolated from a smear-ripened cheese.</title>
        <authorList>
            <consortium name="US DOE Joint Genome Institute (JGI-PGF)"/>
            <person name="Walter F."/>
            <person name="Albersmeier A."/>
            <person name="Kalinowski J."/>
            <person name="Ruckert C."/>
        </authorList>
    </citation>
    <scope>NUCLEOTIDE SEQUENCE</scope>
    <source>
        <strain evidence="4">CGMCC 1.15966</strain>
    </source>
</reference>
<evidence type="ECO:0000313" key="5">
    <source>
        <dbReference type="Proteomes" id="UP000614460"/>
    </source>
</evidence>
<gene>
    <name evidence="4" type="ORF">GCM10011516_14300</name>
</gene>
<dbReference type="EMBL" id="BMKM01000003">
    <property type="protein sequence ID" value="GGE17736.1"/>
    <property type="molecule type" value="Genomic_DNA"/>
</dbReference>
<name>A0A8H9KX98_9SPHI</name>
<feature type="transmembrane region" description="Helical" evidence="2">
    <location>
        <begin position="354"/>
        <end position="369"/>
    </location>
</feature>
<dbReference type="AlphaFoldDB" id="A0A8H9KX98"/>
<reference evidence="4" key="2">
    <citation type="submission" date="2020-09" db="EMBL/GenBank/DDBJ databases">
        <authorList>
            <person name="Sun Q."/>
            <person name="Zhou Y."/>
        </authorList>
    </citation>
    <scope>NUCLEOTIDE SEQUENCE</scope>
    <source>
        <strain evidence="4">CGMCC 1.15966</strain>
    </source>
</reference>
<evidence type="ECO:0000256" key="1">
    <source>
        <dbReference type="SAM" id="MobiDB-lite"/>
    </source>
</evidence>
<feature type="compositionally biased region" description="Basic and acidic residues" evidence="1">
    <location>
        <begin position="307"/>
        <end position="320"/>
    </location>
</feature>
<dbReference type="Proteomes" id="UP000614460">
    <property type="component" value="Unassembled WGS sequence"/>
</dbReference>
<accession>A0A8H9KX98</accession>
<keyword evidence="2" id="KW-1133">Transmembrane helix</keyword>
<feature type="transmembrane region" description="Helical" evidence="2">
    <location>
        <begin position="327"/>
        <end position="348"/>
    </location>
</feature>
<evidence type="ECO:0000259" key="3">
    <source>
        <dbReference type="Pfam" id="PF22522"/>
    </source>
</evidence>